<keyword evidence="3" id="KW-0372">Hormone</keyword>
<evidence type="ECO:0000256" key="4">
    <source>
        <dbReference type="ARBA" id="ARBA00023157"/>
    </source>
</evidence>
<dbReference type="InterPro" id="IPR004978">
    <property type="entry name" value="Stanniocalcin"/>
</dbReference>
<keyword evidence="4" id="KW-1015">Disulfide bond</keyword>
<feature type="non-terminal residue" evidence="5">
    <location>
        <position position="106"/>
    </location>
</feature>
<evidence type="ECO:0000313" key="5">
    <source>
        <dbReference type="EMBL" id="GMS96592.1"/>
    </source>
</evidence>
<evidence type="ECO:0000256" key="1">
    <source>
        <dbReference type="ARBA" id="ARBA00008693"/>
    </source>
</evidence>
<proteinExistence type="inferred from homology"/>
<dbReference type="GO" id="GO:0006874">
    <property type="term" value="P:intracellular calcium ion homeostasis"/>
    <property type="evidence" value="ECO:0007669"/>
    <property type="project" value="TreeGrafter"/>
</dbReference>
<evidence type="ECO:0000256" key="3">
    <source>
        <dbReference type="ARBA" id="ARBA00022702"/>
    </source>
</evidence>
<dbReference type="GO" id="GO:0005179">
    <property type="term" value="F:hormone activity"/>
    <property type="evidence" value="ECO:0007669"/>
    <property type="project" value="UniProtKB-KW"/>
</dbReference>
<organism evidence="5 6">
    <name type="scientific">Pristionchus entomophagus</name>
    <dbReference type="NCBI Taxonomy" id="358040"/>
    <lineage>
        <taxon>Eukaryota</taxon>
        <taxon>Metazoa</taxon>
        <taxon>Ecdysozoa</taxon>
        <taxon>Nematoda</taxon>
        <taxon>Chromadorea</taxon>
        <taxon>Rhabditida</taxon>
        <taxon>Rhabditina</taxon>
        <taxon>Diplogasteromorpha</taxon>
        <taxon>Diplogasteroidea</taxon>
        <taxon>Neodiplogasteridae</taxon>
        <taxon>Pristionchus</taxon>
    </lineage>
</organism>
<sequence>AFFLFIIPVASAQNNYTICDAYTQLEKAAPCGSKGYALDYGLPICKAFIDNEPEFNDKGKAFLDCVRPCLANFVSVNITAGITNCTEIKDDAFSSHVPCYEQCNFC</sequence>
<comment type="subunit">
    <text evidence="2">Homodimer; disulfide-linked.</text>
</comment>
<dbReference type="Pfam" id="PF03298">
    <property type="entry name" value="Stanniocalcin"/>
    <property type="match status" value="1"/>
</dbReference>
<feature type="non-terminal residue" evidence="5">
    <location>
        <position position="1"/>
    </location>
</feature>
<evidence type="ECO:0000313" key="6">
    <source>
        <dbReference type="Proteomes" id="UP001432027"/>
    </source>
</evidence>
<keyword evidence="6" id="KW-1185">Reference proteome</keyword>
<dbReference type="Proteomes" id="UP001432027">
    <property type="component" value="Unassembled WGS sequence"/>
</dbReference>
<accession>A0AAV5TQU3</accession>
<dbReference type="PANTHER" id="PTHR11245">
    <property type="entry name" value="STANNIOCALCIN"/>
    <property type="match status" value="1"/>
</dbReference>
<protein>
    <submittedName>
        <fullName evidence="5">Uncharacterized protein</fullName>
    </submittedName>
</protein>
<gene>
    <name evidence="5" type="ORF">PENTCL1PPCAC_18767</name>
</gene>
<evidence type="ECO:0000256" key="2">
    <source>
        <dbReference type="ARBA" id="ARBA00011748"/>
    </source>
</evidence>
<comment type="caution">
    <text evidence="5">The sequence shown here is derived from an EMBL/GenBank/DDBJ whole genome shotgun (WGS) entry which is preliminary data.</text>
</comment>
<comment type="similarity">
    <text evidence="1">Belongs to the stanniocalcin family.</text>
</comment>
<dbReference type="AlphaFoldDB" id="A0AAV5TQU3"/>
<name>A0AAV5TQU3_9BILA</name>
<dbReference type="EMBL" id="BTSX01000004">
    <property type="protein sequence ID" value="GMS96592.1"/>
    <property type="molecule type" value="Genomic_DNA"/>
</dbReference>
<dbReference type="GO" id="GO:0005615">
    <property type="term" value="C:extracellular space"/>
    <property type="evidence" value="ECO:0007669"/>
    <property type="project" value="TreeGrafter"/>
</dbReference>
<reference evidence="5" key="1">
    <citation type="submission" date="2023-10" db="EMBL/GenBank/DDBJ databases">
        <title>Genome assembly of Pristionchus species.</title>
        <authorList>
            <person name="Yoshida K."/>
            <person name="Sommer R.J."/>
        </authorList>
    </citation>
    <scope>NUCLEOTIDE SEQUENCE</scope>
    <source>
        <strain evidence="5">RS0144</strain>
    </source>
</reference>
<dbReference type="PANTHER" id="PTHR11245:SF6">
    <property type="entry name" value="DUF19 DOMAIN-CONTAINING PROTEIN"/>
    <property type="match status" value="1"/>
</dbReference>